<protein>
    <submittedName>
        <fullName evidence="2">Prolyl oligopeptidase family serine peptidase</fullName>
    </submittedName>
</protein>
<dbReference type="SUPFAM" id="SSF53474">
    <property type="entry name" value="alpha/beta-Hydrolases"/>
    <property type="match status" value="1"/>
</dbReference>
<dbReference type="EMBL" id="JAAVUN010000020">
    <property type="protein sequence ID" value="NKE10282.1"/>
    <property type="molecule type" value="Genomic_DNA"/>
</dbReference>
<dbReference type="AlphaFoldDB" id="A0A846TX08"/>
<accession>A0A846TX08</accession>
<dbReference type="Gene3D" id="3.40.50.1820">
    <property type="entry name" value="alpha/beta hydrolase"/>
    <property type="match status" value="1"/>
</dbReference>
<dbReference type="GO" id="GO:0006508">
    <property type="term" value="P:proteolysis"/>
    <property type="evidence" value="ECO:0007669"/>
    <property type="project" value="InterPro"/>
</dbReference>
<dbReference type="GO" id="GO:0008236">
    <property type="term" value="F:serine-type peptidase activity"/>
    <property type="evidence" value="ECO:0007669"/>
    <property type="project" value="InterPro"/>
</dbReference>
<dbReference type="InterPro" id="IPR001375">
    <property type="entry name" value="Peptidase_S9_cat"/>
</dbReference>
<organism evidence="2 3">
    <name type="scientific">Kocuria subflava</name>
    <dbReference type="NCBI Taxonomy" id="1736139"/>
    <lineage>
        <taxon>Bacteria</taxon>
        <taxon>Bacillati</taxon>
        <taxon>Actinomycetota</taxon>
        <taxon>Actinomycetes</taxon>
        <taxon>Micrococcales</taxon>
        <taxon>Micrococcaceae</taxon>
        <taxon>Kocuria</taxon>
    </lineage>
</organism>
<evidence type="ECO:0000313" key="3">
    <source>
        <dbReference type="Proteomes" id="UP000521379"/>
    </source>
</evidence>
<name>A0A846TX08_9MICC</name>
<evidence type="ECO:0000259" key="1">
    <source>
        <dbReference type="Pfam" id="PF00326"/>
    </source>
</evidence>
<dbReference type="Proteomes" id="UP000521379">
    <property type="component" value="Unassembled WGS sequence"/>
</dbReference>
<dbReference type="Pfam" id="PF00326">
    <property type="entry name" value="Peptidase_S9"/>
    <property type="match status" value="1"/>
</dbReference>
<comment type="caution">
    <text evidence="2">The sequence shown here is derived from an EMBL/GenBank/DDBJ whole genome shotgun (WGS) entry which is preliminary data.</text>
</comment>
<evidence type="ECO:0000313" key="2">
    <source>
        <dbReference type="EMBL" id="NKE10282.1"/>
    </source>
</evidence>
<feature type="domain" description="Peptidase S9 prolyl oligopeptidase catalytic" evidence="1">
    <location>
        <begin position="26"/>
        <end position="122"/>
    </location>
</feature>
<proteinExistence type="predicted"/>
<gene>
    <name evidence="2" type="ORF">GTW58_10135</name>
</gene>
<dbReference type="InterPro" id="IPR029058">
    <property type="entry name" value="AB_hydrolase_fold"/>
</dbReference>
<reference evidence="2 3" key="1">
    <citation type="submission" date="2020-02" db="EMBL/GenBank/DDBJ databases">
        <authorList>
            <person name="Sun Q."/>
        </authorList>
    </citation>
    <scope>NUCLEOTIDE SEQUENCE [LARGE SCALE GENOMIC DNA]</scope>
    <source>
        <strain evidence="2 3">YIM 13062</strain>
    </source>
</reference>
<keyword evidence="3" id="KW-1185">Reference proteome</keyword>
<sequence length="142" mass="15214">MAAWAASRGTNNTGEPGGAPALGVKACFPMAGVYDLTLAEDNKDRYMIPLMGGEPETYPDRYAMASPIKHLPTHHHFVCFHGQNDSVVPVAQAQTYLSAAQSAGDNAEGVILPDASHNSWTTEKSHPWQVAHDRILATMAGQ</sequence>